<reference evidence="6 7" key="1">
    <citation type="journal article" date="2015" name="Int J Genomics">
        <title>Comparative Genomics Revealed Genetic Diversity and Species/Strain-Level Differences in Carbohydrate Metabolism of Three Probiotic Bifidobacterial Species.</title>
        <authorList>
            <person name="Odamaki T."/>
            <person name="Horigome A."/>
            <person name="Sugahara H."/>
            <person name="Hashikura N."/>
            <person name="Minami J."/>
            <person name="Xiao J.Z."/>
            <person name="Abe F."/>
        </authorList>
    </citation>
    <scope>NUCLEOTIDE SEQUENCE [LARGE SCALE GENOMIC DNA]</scope>
    <source>
        <strain evidence="6 7">MCC 1128</strain>
    </source>
</reference>
<dbReference type="GO" id="GO:0016052">
    <property type="term" value="P:carbohydrate catabolic process"/>
    <property type="evidence" value="ECO:0007669"/>
    <property type="project" value="TreeGrafter"/>
</dbReference>
<comment type="caution">
    <text evidence="6">The sequence shown here is derived from an EMBL/GenBank/DDBJ whole genome shotgun (WGS) entry which is preliminary data.</text>
</comment>
<dbReference type="InterPro" id="IPR036779">
    <property type="entry name" value="LysM_dom_sf"/>
</dbReference>
<dbReference type="InterPro" id="IPR013168">
    <property type="entry name" value="Cpl_7_lyso_C"/>
</dbReference>
<dbReference type="GO" id="GO:0009253">
    <property type="term" value="P:peptidoglycan catabolic process"/>
    <property type="evidence" value="ECO:0007669"/>
    <property type="project" value="InterPro"/>
</dbReference>
<dbReference type="SUPFAM" id="SSF54106">
    <property type="entry name" value="LysM domain"/>
    <property type="match status" value="1"/>
</dbReference>
<dbReference type="Proteomes" id="UP000037193">
    <property type="component" value="Unassembled WGS sequence"/>
</dbReference>
<keyword evidence="4" id="KW-0732">Signal</keyword>
<dbReference type="PROSITE" id="PS51257">
    <property type="entry name" value="PROKAR_LIPOPROTEIN"/>
    <property type="match status" value="1"/>
</dbReference>
<evidence type="ECO:0000256" key="4">
    <source>
        <dbReference type="SAM" id="SignalP"/>
    </source>
</evidence>
<dbReference type="InterPro" id="IPR017853">
    <property type="entry name" value="GH"/>
</dbReference>
<dbReference type="SUPFAM" id="SSF51445">
    <property type="entry name" value="(Trans)glycosidases"/>
    <property type="match status" value="1"/>
</dbReference>
<dbReference type="Pfam" id="PF01476">
    <property type="entry name" value="LysM"/>
    <property type="match status" value="2"/>
</dbReference>
<sequence>MGRFKNRSKPLQALIAALFAVLLACTPAIAMADTVGIDVSGWQASNVTCTASYDFAVVKVSQGVGFENSSWRTQAKCVTDRGKSLGLYHYAGGNNAEAEADYFVGRARDYIGRAVLVLDWESHQNAQWGNSDWVRRFVQRVHTLTGVWPMVYVQASALGQIPGDVRANCGLWVAQYASNAPTGYQSRPWNYAVYGEAMRQYTSNGWISGYNGPLDLNYFRGDASQWQAYANPAGAAKPATPPQTEKPPTQTIDLQALATATIRGDYGNGQQRRDALGANYDKVMAIVNQRLAGTATVAPQQAAQANTTRVAVRSGDTMSGIASRTGLWPLSKWSVPSGNLNLIYPGQVVTYNGGGSVATGSNAPPATRTVTVRSGDTLSGIAARLGIGYTQLTGYRSGNPNVIYPGEVLHY</sequence>
<dbReference type="Gene3D" id="3.10.350.10">
    <property type="entry name" value="LysM domain"/>
    <property type="match status" value="1"/>
</dbReference>
<dbReference type="InterPro" id="IPR018077">
    <property type="entry name" value="Glyco_hydro_fam25_subgr"/>
</dbReference>
<name>A0A0L7B630_BIFBR</name>
<dbReference type="InterPro" id="IPR002053">
    <property type="entry name" value="Glyco_hydro_25"/>
</dbReference>
<dbReference type="AlphaFoldDB" id="A0A0L7B630"/>
<dbReference type="SMART" id="SM01095">
    <property type="entry name" value="Cpl-7"/>
    <property type="match status" value="1"/>
</dbReference>
<proteinExistence type="inferred from homology"/>
<keyword evidence="2 6" id="KW-0378">Hydrolase</keyword>
<comment type="similarity">
    <text evidence="1">Belongs to the glycosyl hydrolase 25 family.</text>
</comment>
<dbReference type="SMART" id="SM00641">
    <property type="entry name" value="Glyco_25"/>
    <property type="match status" value="1"/>
</dbReference>
<dbReference type="SMART" id="SM00257">
    <property type="entry name" value="LysM"/>
    <property type="match status" value="2"/>
</dbReference>
<gene>
    <name evidence="6" type="ORF">BBM1128_01765</name>
</gene>
<feature type="chain" id="PRO_5005570721" evidence="4">
    <location>
        <begin position="33"/>
        <end position="411"/>
    </location>
</feature>
<dbReference type="PATRIC" id="fig|1365965.3.peg.358"/>
<dbReference type="InterPro" id="IPR018392">
    <property type="entry name" value="LysM"/>
</dbReference>
<keyword evidence="3" id="KW-0326">Glycosidase</keyword>
<evidence type="ECO:0000256" key="2">
    <source>
        <dbReference type="ARBA" id="ARBA00022801"/>
    </source>
</evidence>
<evidence type="ECO:0000313" key="7">
    <source>
        <dbReference type="Proteomes" id="UP000037193"/>
    </source>
</evidence>
<dbReference type="PANTHER" id="PTHR34135">
    <property type="entry name" value="LYSOZYME"/>
    <property type="match status" value="1"/>
</dbReference>
<dbReference type="RefSeq" id="WP_052789094.1">
    <property type="nucleotide sequence ID" value="NZ_AVQD01000003.1"/>
</dbReference>
<dbReference type="GO" id="GO:0016998">
    <property type="term" value="P:cell wall macromolecule catabolic process"/>
    <property type="evidence" value="ECO:0007669"/>
    <property type="project" value="InterPro"/>
</dbReference>
<dbReference type="Pfam" id="PF08230">
    <property type="entry name" value="CW_7"/>
    <property type="match status" value="1"/>
</dbReference>
<organism evidence="6 7">
    <name type="scientific">Bifidobacterium breve MCC 1128</name>
    <dbReference type="NCBI Taxonomy" id="1365965"/>
    <lineage>
        <taxon>Bacteria</taxon>
        <taxon>Bacillati</taxon>
        <taxon>Actinomycetota</taxon>
        <taxon>Actinomycetes</taxon>
        <taxon>Bifidobacteriales</taxon>
        <taxon>Bifidobacteriaceae</taxon>
        <taxon>Bifidobacterium</taxon>
    </lineage>
</organism>
<evidence type="ECO:0000256" key="1">
    <source>
        <dbReference type="ARBA" id="ARBA00010646"/>
    </source>
</evidence>
<dbReference type="EMBL" id="AVQD01000003">
    <property type="protein sequence ID" value="KOA42919.1"/>
    <property type="molecule type" value="Genomic_DNA"/>
</dbReference>
<dbReference type="PROSITE" id="PS51782">
    <property type="entry name" value="LYSM"/>
    <property type="match status" value="1"/>
</dbReference>
<dbReference type="Gene3D" id="3.20.20.80">
    <property type="entry name" value="Glycosidases"/>
    <property type="match status" value="1"/>
</dbReference>
<dbReference type="PANTHER" id="PTHR34135:SF2">
    <property type="entry name" value="LYSOZYME"/>
    <property type="match status" value="1"/>
</dbReference>
<evidence type="ECO:0000313" key="6">
    <source>
        <dbReference type="EMBL" id="KOA42919.1"/>
    </source>
</evidence>
<dbReference type="PROSITE" id="PS51904">
    <property type="entry name" value="GLYCOSYL_HYDROL_F25_2"/>
    <property type="match status" value="1"/>
</dbReference>
<feature type="domain" description="LysM" evidence="5">
    <location>
        <begin position="368"/>
        <end position="411"/>
    </location>
</feature>
<dbReference type="GO" id="GO:0003796">
    <property type="term" value="F:lysozyme activity"/>
    <property type="evidence" value="ECO:0007669"/>
    <property type="project" value="InterPro"/>
</dbReference>
<dbReference type="CDD" id="cd06417">
    <property type="entry name" value="GH25_LysA-like"/>
    <property type="match status" value="1"/>
</dbReference>
<dbReference type="Pfam" id="PF01183">
    <property type="entry name" value="Glyco_hydro_25"/>
    <property type="match status" value="1"/>
</dbReference>
<protein>
    <submittedName>
        <fullName evidence="6">Glycoside hydrolase</fullName>
    </submittedName>
</protein>
<evidence type="ECO:0000259" key="5">
    <source>
        <dbReference type="PROSITE" id="PS51782"/>
    </source>
</evidence>
<feature type="signal peptide" evidence="4">
    <location>
        <begin position="1"/>
        <end position="32"/>
    </location>
</feature>
<dbReference type="CDD" id="cd00118">
    <property type="entry name" value="LysM"/>
    <property type="match status" value="2"/>
</dbReference>
<accession>A0A0L7B630</accession>
<evidence type="ECO:0000256" key="3">
    <source>
        <dbReference type="ARBA" id="ARBA00023295"/>
    </source>
</evidence>